<dbReference type="EMBL" id="LSSM01000706">
    <property type="protein sequence ID" value="OMJ28118.1"/>
    <property type="molecule type" value="Genomic_DNA"/>
</dbReference>
<dbReference type="InterPro" id="IPR016193">
    <property type="entry name" value="Cytidine_deaminase-like"/>
</dbReference>
<keyword evidence="1" id="KW-0479">Metal-binding</keyword>
<dbReference type="Proteomes" id="UP000187429">
    <property type="component" value="Unassembled WGS sequence"/>
</dbReference>
<evidence type="ECO:0000256" key="1">
    <source>
        <dbReference type="ARBA" id="ARBA00022723"/>
    </source>
</evidence>
<dbReference type="GO" id="GO:0008270">
    <property type="term" value="F:zinc ion binding"/>
    <property type="evidence" value="ECO:0007669"/>
    <property type="project" value="InterPro"/>
</dbReference>
<comment type="caution">
    <text evidence="5">The sequence shown here is derived from an EMBL/GenBank/DDBJ whole genome shotgun (WGS) entry which is preliminary data.</text>
</comment>
<proteinExistence type="predicted"/>
<dbReference type="PANTHER" id="PTHR11079">
    <property type="entry name" value="CYTOSINE DEAMINASE FAMILY MEMBER"/>
    <property type="match status" value="1"/>
</dbReference>
<evidence type="ECO:0000259" key="4">
    <source>
        <dbReference type="PROSITE" id="PS51747"/>
    </source>
</evidence>
<gene>
    <name evidence="5" type="ORF">AYI69_g2410</name>
</gene>
<organism evidence="5 6">
    <name type="scientific">Smittium culicis</name>
    <dbReference type="NCBI Taxonomy" id="133412"/>
    <lineage>
        <taxon>Eukaryota</taxon>
        <taxon>Fungi</taxon>
        <taxon>Fungi incertae sedis</taxon>
        <taxon>Zoopagomycota</taxon>
        <taxon>Kickxellomycotina</taxon>
        <taxon>Harpellomycetes</taxon>
        <taxon>Harpellales</taxon>
        <taxon>Legeriomycetaceae</taxon>
        <taxon>Smittium</taxon>
    </lineage>
</organism>
<dbReference type="GO" id="GO:0002100">
    <property type="term" value="P:tRNA wobble adenosine to inosine editing"/>
    <property type="evidence" value="ECO:0007669"/>
    <property type="project" value="TreeGrafter"/>
</dbReference>
<dbReference type="GO" id="GO:0052717">
    <property type="term" value="F:tRNA-specific adenosine-34 deaminase activity"/>
    <property type="evidence" value="ECO:0007669"/>
    <property type="project" value="TreeGrafter"/>
</dbReference>
<sequence>MDEHAEFMKEAFKHAKEAYDVGEVPVGCVLVHKGIVIASGRNKTNETKNATIHAEFVAINQIMQNNGLNDLLQCKQKVNFLEDVICYVTVEPCIMCSYALRILGISKVFYGCKNDRFGGCGSVLNISSDCTKTIISIISDVPQYETYPGLLNDDAIFLLRKFYLKENTNAPQPQKKLKRSLKTTDINNRELELV</sequence>
<dbReference type="AlphaFoldDB" id="A0A1R1YMJ1"/>
<keyword evidence="2" id="KW-0378">Hydrolase</keyword>
<dbReference type="PROSITE" id="PS00903">
    <property type="entry name" value="CYT_DCMP_DEAMINASES_1"/>
    <property type="match status" value="1"/>
</dbReference>
<dbReference type="GO" id="GO:0005634">
    <property type="term" value="C:nucleus"/>
    <property type="evidence" value="ECO:0007669"/>
    <property type="project" value="TreeGrafter"/>
</dbReference>
<dbReference type="OrthoDB" id="1701769at2759"/>
<dbReference type="PROSITE" id="PS51747">
    <property type="entry name" value="CYT_DCMP_DEAMINASES_2"/>
    <property type="match status" value="1"/>
</dbReference>
<keyword evidence="6" id="KW-1185">Reference proteome</keyword>
<name>A0A1R1YMJ1_9FUNG</name>
<dbReference type="Gene3D" id="3.40.140.10">
    <property type="entry name" value="Cytidine Deaminase, domain 2"/>
    <property type="match status" value="1"/>
</dbReference>
<dbReference type="InterPro" id="IPR002125">
    <property type="entry name" value="CMP_dCMP_dom"/>
</dbReference>
<protein>
    <submittedName>
        <fullName evidence="5">tRNA-specific adenosine deaminase 2</fullName>
    </submittedName>
</protein>
<reference evidence="6" key="1">
    <citation type="submission" date="2017-01" db="EMBL/GenBank/DDBJ databases">
        <authorList>
            <person name="Wang Y."/>
            <person name="White M."/>
            <person name="Kvist S."/>
            <person name="Moncalvo J.-M."/>
        </authorList>
    </citation>
    <scope>NUCLEOTIDE SEQUENCE [LARGE SCALE GENOMIC DNA]</scope>
    <source>
        <strain evidence="6">ID-206-W2</strain>
    </source>
</reference>
<evidence type="ECO:0000256" key="3">
    <source>
        <dbReference type="ARBA" id="ARBA00022833"/>
    </source>
</evidence>
<dbReference type="GO" id="GO:0005737">
    <property type="term" value="C:cytoplasm"/>
    <property type="evidence" value="ECO:0007669"/>
    <property type="project" value="TreeGrafter"/>
</dbReference>
<dbReference type="Pfam" id="PF00383">
    <property type="entry name" value="dCMP_cyt_deam_1"/>
    <property type="match status" value="1"/>
</dbReference>
<dbReference type="CDD" id="cd01285">
    <property type="entry name" value="nucleoside_deaminase"/>
    <property type="match status" value="1"/>
</dbReference>
<dbReference type="InterPro" id="IPR016192">
    <property type="entry name" value="APOBEC/CMP_deaminase_Zn-bd"/>
</dbReference>
<dbReference type="SUPFAM" id="SSF53927">
    <property type="entry name" value="Cytidine deaminase-like"/>
    <property type="match status" value="1"/>
</dbReference>
<feature type="domain" description="CMP/dCMP-type deaminase" evidence="4">
    <location>
        <begin position="2"/>
        <end position="131"/>
    </location>
</feature>
<evidence type="ECO:0000313" key="5">
    <source>
        <dbReference type="EMBL" id="OMJ28118.1"/>
    </source>
</evidence>
<keyword evidence="3" id="KW-0862">Zinc</keyword>
<dbReference type="PANTHER" id="PTHR11079:SF149">
    <property type="entry name" value="TRNA-SPECIFIC ADENOSINE DEAMINASE 2"/>
    <property type="match status" value="1"/>
</dbReference>
<accession>A0A1R1YMJ1</accession>
<evidence type="ECO:0000313" key="6">
    <source>
        <dbReference type="Proteomes" id="UP000187429"/>
    </source>
</evidence>
<evidence type="ECO:0000256" key="2">
    <source>
        <dbReference type="ARBA" id="ARBA00022801"/>
    </source>
</evidence>